<keyword evidence="3" id="KW-1185">Reference proteome</keyword>
<keyword evidence="1" id="KW-0805">Transcription regulation</keyword>
<evidence type="ECO:0000256" key="1">
    <source>
        <dbReference type="PIRNR" id="PIRNR016897"/>
    </source>
</evidence>
<dbReference type="PANTHER" id="PTHR35787:SF1">
    <property type="entry name" value="GLYCEROL UPTAKE OPERON ANTITERMINATOR REGULATORY PROTEIN"/>
    <property type="match status" value="1"/>
</dbReference>
<organism evidence="2 3">
    <name type="scientific">Sporolactobacillus inulinus CASD</name>
    <dbReference type="NCBI Taxonomy" id="1069536"/>
    <lineage>
        <taxon>Bacteria</taxon>
        <taxon>Bacillati</taxon>
        <taxon>Bacillota</taxon>
        <taxon>Bacilli</taxon>
        <taxon>Bacillales</taxon>
        <taxon>Sporolactobacillaceae</taxon>
        <taxon>Sporolactobacillus</taxon>
    </lineage>
</organism>
<protein>
    <recommendedName>
        <fullName evidence="1">Glycerol uptake operon antiterminator regulatory protein</fullName>
    </recommendedName>
</protein>
<dbReference type="Proteomes" id="UP000035553">
    <property type="component" value="Unassembled WGS sequence"/>
</dbReference>
<reference evidence="2 3" key="1">
    <citation type="journal article" date="2011" name="J. Bacteriol.">
        <title>Draft genome sequence of Sporolactobacillus inulinus strain CASD, an efficient D-lactic acid-producing bacterium with high-concentration lactate tolerance capability.</title>
        <authorList>
            <person name="Yu B."/>
            <person name="Su F."/>
            <person name="Wang L."/>
            <person name="Xu K."/>
            <person name="Zhao B."/>
            <person name="Xu P."/>
        </authorList>
    </citation>
    <scope>NUCLEOTIDE SEQUENCE [LARGE SCALE GENOMIC DNA]</scope>
    <source>
        <strain evidence="2 3">CASD</strain>
    </source>
</reference>
<dbReference type="SUPFAM" id="SSF110391">
    <property type="entry name" value="GlpP-like"/>
    <property type="match status" value="1"/>
</dbReference>
<dbReference type="STRING" id="1069536.SINU_07930"/>
<dbReference type="Pfam" id="PF04309">
    <property type="entry name" value="G3P_antiterm"/>
    <property type="match status" value="1"/>
</dbReference>
<keyword evidence="1" id="KW-0694">RNA-binding</keyword>
<dbReference type="PIRSF" id="PIRSF016897">
    <property type="entry name" value="GlpP"/>
    <property type="match status" value="1"/>
</dbReference>
<sequence>MLDGQKVVPAANSMKNFEALLRSKFTHLIILDSHLSLIGTMVRMGKQAKKKVFIHADLIQGLKNDQAAAEFICQTIRPYGLISTRGTTLEMGKKRGLVTIQRLFLLDSRSLEVGCRLHEQIKPDMVELLPGVVPELIQEVIGRLGSPVIAGGMIRTRQDAEAALSAGASAISTSRKELWDVRL</sequence>
<dbReference type="GO" id="GO:0003723">
    <property type="term" value="F:RNA binding"/>
    <property type="evidence" value="ECO:0007669"/>
    <property type="project" value="UniProtKB-KW"/>
</dbReference>
<dbReference type="EMBL" id="AFVQ02000099">
    <property type="protein sequence ID" value="KLI02454.1"/>
    <property type="molecule type" value="Genomic_DNA"/>
</dbReference>
<evidence type="ECO:0000313" key="3">
    <source>
        <dbReference type="Proteomes" id="UP000035553"/>
    </source>
</evidence>
<name>A0A0U1QNS6_9BACL</name>
<dbReference type="AlphaFoldDB" id="A0A0U1QNS6"/>
<dbReference type="RefSeq" id="WP_010026542.1">
    <property type="nucleotide sequence ID" value="NZ_AFVQ02000099.1"/>
</dbReference>
<keyword evidence="1" id="KW-0319">Glycerol metabolism</keyword>
<comment type="caution">
    <text evidence="2">The sequence shown here is derived from an EMBL/GenBank/DDBJ whole genome shotgun (WGS) entry which is preliminary data.</text>
</comment>
<proteinExistence type="predicted"/>
<keyword evidence="1" id="KW-0804">Transcription</keyword>
<accession>A0A0U1QNS6</accession>
<dbReference type="GO" id="GO:0001072">
    <property type="term" value="F:transcription antitermination factor activity, RNA binding"/>
    <property type="evidence" value="ECO:0007669"/>
    <property type="project" value="TreeGrafter"/>
</dbReference>
<dbReference type="InterPro" id="IPR006699">
    <property type="entry name" value="GlpP"/>
</dbReference>
<comment type="function">
    <text evidence="1">Regulates expression of the glpD operon. In the presence of glycerol 3-phosphate (G3P) causes antitermination of transcription of glpD at the inverted repeat of the leader region to enhance its transcription. Binds and stabilizes glpD leader mRNA.</text>
</comment>
<dbReference type="PANTHER" id="PTHR35787">
    <property type="entry name" value="GLYCEROL UPTAKE OPERON ANTITERMINATOR REGULATORY PROTEIN"/>
    <property type="match status" value="1"/>
</dbReference>
<dbReference type="GO" id="GO:0045893">
    <property type="term" value="P:positive regulation of DNA-templated transcription"/>
    <property type="evidence" value="ECO:0007669"/>
    <property type="project" value="TreeGrafter"/>
</dbReference>
<dbReference type="GO" id="GO:0006071">
    <property type="term" value="P:glycerol metabolic process"/>
    <property type="evidence" value="ECO:0007669"/>
    <property type="project" value="UniProtKB-UniRule"/>
</dbReference>
<gene>
    <name evidence="2" type="ORF">SINU_07930</name>
</gene>
<dbReference type="OrthoDB" id="9799580at2"/>
<dbReference type="Gene3D" id="3.20.20.70">
    <property type="entry name" value="Aldolase class I"/>
    <property type="match status" value="1"/>
</dbReference>
<dbReference type="InterPro" id="IPR013785">
    <property type="entry name" value="Aldolase_TIM"/>
</dbReference>
<evidence type="ECO:0000313" key="2">
    <source>
        <dbReference type="EMBL" id="KLI02454.1"/>
    </source>
</evidence>